<evidence type="ECO:0000256" key="1">
    <source>
        <dbReference type="SAM" id="MobiDB-lite"/>
    </source>
</evidence>
<reference evidence="2 3" key="1">
    <citation type="submission" date="2017-09" db="EMBL/GenBank/DDBJ databases">
        <title>Draft Genome Sequence of Corynebacterium accolens AH4003.</title>
        <authorList>
            <person name="Chen Y."/>
            <person name="Oosthuysen W.F."/>
            <person name="Kelley S."/>
            <person name="Horswill A."/>
        </authorList>
    </citation>
    <scope>NUCLEOTIDE SEQUENCE [LARGE SCALE GENOMIC DNA]</scope>
    <source>
        <strain evidence="2 3">AH4003</strain>
    </source>
</reference>
<name>A0A2A4AKW9_9CORY</name>
<feature type="region of interest" description="Disordered" evidence="1">
    <location>
        <begin position="1"/>
        <end position="20"/>
    </location>
</feature>
<sequence>MSEPRKRRRTVRRSAVDYDRTADQPDFVSAFDNSGRESGGDAHRVVQLDEDAPAEQKHDETFYREQMPPHYGQ</sequence>
<dbReference type="AlphaFoldDB" id="A0A2A4AKW9"/>
<dbReference type="Proteomes" id="UP000218690">
    <property type="component" value="Unassembled WGS sequence"/>
</dbReference>
<gene>
    <name evidence="2" type="ORF">COM45_04380</name>
</gene>
<protein>
    <submittedName>
        <fullName evidence="2">Uncharacterized protein</fullName>
    </submittedName>
</protein>
<feature type="compositionally biased region" description="Basic and acidic residues" evidence="1">
    <location>
        <begin position="54"/>
        <end position="63"/>
    </location>
</feature>
<evidence type="ECO:0000313" key="3">
    <source>
        <dbReference type="Proteomes" id="UP000218690"/>
    </source>
</evidence>
<feature type="region of interest" description="Disordered" evidence="1">
    <location>
        <begin position="49"/>
        <end position="73"/>
    </location>
</feature>
<comment type="caution">
    <text evidence="2">The sequence shown here is derived from an EMBL/GenBank/DDBJ whole genome shotgun (WGS) entry which is preliminary data.</text>
</comment>
<evidence type="ECO:0000313" key="2">
    <source>
        <dbReference type="EMBL" id="PCC83044.1"/>
    </source>
</evidence>
<dbReference type="EMBL" id="NWBP01000016">
    <property type="protein sequence ID" value="PCC83044.1"/>
    <property type="molecule type" value="Genomic_DNA"/>
</dbReference>
<accession>A0A2A4AKW9</accession>
<proteinExistence type="predicted"/>
<feature type="compositionally biased region" description="Basic residues" evidence="1">
    <location>
        <begin position="1"/>
        <end position="12"/>
    </location>
</feature>
<organism evidence="2 3">
    <name type="scientific">Corynebacterium accolens</name>
    <dbReference type="NCBI Taxonomy" id="38284"/>
    <lineage>
        <taxon>Bacteria</taxon>
        <taxon>Bacillati</taxon>
        <taxon>Actinomycetota</taxon>
        <taxon>Actinomycetes</taxon>
        <taxon>Mycobacteriales</taxon>
        <taxon>Corynebacteriaceae</taxon>
        <taxon>Corynebacterium</taxon>
    </lineage>
</organism>